<evidence type="ECO:0000313" key="3">
    <source>
        <dbReference type="Proteomes" id="UP001500063"/>
    </source>
</evidence>
<feature type="region of interest" description="Disordered" evidence="1">
    <location>
        <begin position="1"/>
        <end position="74"/>
    </location>
</feature>
<evidence type="ECO:0000313" key="2">
    <source>
        <dbReference type="EMBL" id="GAA0354130.1"/>
    </source>
</evidence>
<dbReference type="EMBL" id="BAAABW010000017">
    <property type="protein sequence ID" value="GAA0354130.1"/>
    <property type="molecule type" value="Genomic_DNA"/>
</dbReference>
<keyword evidence="3" id="KW-1185">Reference proteome</keyword>
<proteinExistence type="predicted"/>
<gene>
    <name evidence="2" type="ORF">GCM10010319_34150</name>
</gene>
<name>A0ABP3GU94_9ACTN</name>
<comment type="caution">
    <text evidence="2">The sequence shown here is derived from an EMBL/GenBank/DDBJ whole genome shotgun (WGS) entry which is preliminary data.</text>
</comment>
<feature type="compositionally biased region" description="Low complexity" evidence="1">
    <location>
        <begin position="47"/>
        <end position="74"/>
    </location>
</feature>
<reference evidence="3" key="1">
    <citation type="journal article" date="2019" name="Int. J. Syst. Evol. Microbiol.">
        <title>The Global Catalogue of Microorganisms (GCM) 10K type strain sequencing project: providing services to taxonomists for standard genome sequencing and annotation.</title>
        <authorList>
            <consortium name="The Broad Institute Genomics Platform"/>
            <consortium name="The Broad Institute Genome Sequencing Center for Infectious Disease"/>
            <person name="Wu L."/>
            <person name="Ma J."/>
        </authorList>
    </citation>
    <scope>NUCLEOTIDE SEQUENCE [LARGE SCALE GENOMIC DNA]</scope>
    <source>
        <strain evidence="3">JCM 4565</strain>
    </source>
</reference>
<dbReference type="Proteomes" id="UP001500063">
    <property type="component" value="Unassembled WGS sequence"/>
</dbReference>
<evidence type="ECO:0000256" key="1">
    <source>
        <dbReference type="SAM" id="MobiDB-lite"/>
    </source>
</evidence>
<accession>A0ABP3GU94</accession>
<sequence>MNRGGGTQARRRTGGIQKSPAEKGATRVPRCRTGREHPRIGGASDNPEAVAAAGAPTAVQAEGTTVPPSPAVTGPAAGVGVVTVGNKGRWLSACAVPERTPSPSTVVVANGMAVRRACKEIPLVL</sequence>
<protein>
    <submittedName>
        <fullName evidence="2">Uncharacterized protein</fullName>
    </submittedName>
</protein>
<organism evidence="2 3">
    <name type="scientific">Streptomyces blastmyceticus</name>
    <dbReference type="NCBI Taxonomy" id="68180"/>
    <lineage>
        <taxon>Bacteria</taxon>
        <taxon>Bacillati</taxon>
        <taxon>Actinomycetota</taxon>
        <taxon>Actinomycetes</taxon>
        <taxon>Kitasatosporales</taxon>
        <taxon>Streptomycetaceae</taxon>
        <taxon>Streptomyces</taxon>
    </lineage>
</organism>